<evidence type="ECO:0000256" key="1">
    <source>
        <dbReference type="SAM" id="Phobius"/>
    </source>
</evidence>
<protein>
    <recommendedName>
        <fullName evidence="2">LysM domain-containing protein</fullName>
    </recommendedName>
</protein>
<dbReference type="RefSeq" id="WP_013313538.1">
    <property type="nucleotide sequence ID" value="NC_014484.1"/>
</dbReference>
<dbReference type="Gene3D" id="2.70.70.10">
    <property type="entry name" value="Glucose Permease (Domain IIA)"/>
    <property type="match status" value="1"/>
</dbReference>
<dbReference type="InterPro" id="IPR036779">
    <property type="entry name" value="LysM_dom_sf"/>
</dbReference>
<dbReference type="eggNOG" id="COG0739">
    <property type="taxonomic scope" value="Bacteria"/>
</dbReference>
<dbReference type="AlphaFoldDB" id="E0RRJ6"/>
<dbReference type="Pfam" id="PF01476">
    <property type="entry name" value="LysM"/>
    <property type="match status" value="2"/>
</dbReference>
<dbReference type="InterPro" id="IPR016047">
    <property type="entry name" value="M23ase_b-sheet_dom"/>
</dbReference>
<dbReference type="PANTHER" id="PTHR21666:SF270">
    <property type="entry name" value="MUREIN HYDROLASE ACTIVATOR ENVC"/>
    <property type="match status" value="1"/>
</dbReference>
<name>E0RRJ6_WINT6</name>
<feature type="domain" description="LysM" evidence="2">
    <location>
        <begin position="138"/>
        <end position="182"/>
    </location>
</feature>
<dbReference type="InterPro" id="IPR018392">
    <property type="entry name" value="LysM"/>
</dbReference>
<dbReference type="EMBL" id="CP001698">
    <property type="protein sequence ID" value="ADN01697.1"/>
    <property type="molecule type" value="Genomic_DNA"/>
</dbReference>
<dbReference type="PROSITE" id="PS51782">
    <property type="entry name" value="LYSM"/>
    <property type="match status" value="2"/>
</dbReference>
<dbReference type="Gene3D" id="3.10.350.10">
    <property type="entry name" value="LysM domain"/>
    <property type="match status" value="2"/>
</dbReference>
<dbReference type="Pfam" id="PF01551">
    <property type="entry name" value="Peptidase_M23"/>
    <property type="match status" value="1"/>
</dbReference>
<dbReference type="PaxDb" id="665571-STHERM_c07460"/>
<dbReference type="InterPro" id="IPR050570">
    <property type="entry name" value="Cell_wall_metabolism_enzyme"/>
</dbReference>
<keyword evidence="1" id="KW-0812">Transmembrane</keyword>
<dbReference type="eggNOG" id="COG1388">
    <property type="taxonomic scope" value="Bacteria"/>
</dbReference>
<reference key="1">
    <citation type="submission" date="2009-08" db="EMBL/GenBank/DDBJ databases">
        <title>The genome sequence of Spirochaeta thermophila DSM6192.</title>
        <authorList>
            <person name="Angelov A."/>
            <person name="Mientus M."/>
            <person name="Wittenberg S."/>
            <person name="Lehmann R."/>
            <person name="Liesegang H."/>
            <person name="Daniel R."/>
            <person name="Liebl W."/>
        </authorList>
    </citation>
    <scope>NUCLEOTIDE SEQUENCE</scope>
    <source>
        <strain>DSM 6192</strain>
    </source>
</reference>
<dbReference type="Proteomes" id="UP000001296">
    <property type="component" value="Chromosome"/>
</dbReference>
<proteinExistence type="predicted"/>
<sequence length="373" mass="41547">MQRTSFYMESTYVKPGLPRKRRVPDRIPGSRIRMVGHLPSVERRTRPGRVLLHRVWERITSSDLCRRGALSVMTVSLALSLFFFIAPSLSSVTVSIPVAESHEDISEILRSYVRREEHPPADILEPVDPSLFSRLSIRSYTIQEGDTLYDVARRFGLRMDTLVSFNTIDDVRRIPVGAQIQVPDRDGLLYTVRRGDTLEGLSGRFGVSLARILDANDLDSDVLTPGQKLFIPGARMTSFELKKALGELFIFPLRGRISSGFGIRPDPFTGVPKFHNGIDIPGDVGTPVYAALGGRVVQTGTHPIYGKYVILSHPDGFQTLYAHLSRIRVEKGAYVSQGGRVGDVGNTGYSTGPHLHFSIFKYGKAVDPLRYLH</sequence>
<organism evidence="3 4">
    <name type="scientific">Winmispira thermophila (strain ATCC 49972 / DSM 6192 / RI 19.B1)</name>
    <name type="common">Spirochaeta thermophila</name>
    <dbReference type="NCBI Taxonomy" id="665571"/>
    <lineage>
        <taxon>Bacteria</taxon>
        <taxon>Pseudomonadati</taxon>
        <taxon>Spirochaetota</taxon>
        <taxon>Spirochaetia</taxon>
        <taxon>Winmispirales</taxon>
        <taxon>Winmispiraceae</taxon>
        <taxon>Winmispira</taxon>
    </lineage>
</organism>
<gene>
    <name evidence="3" type="ordered locus">STHERM_c07460</name>
</gene>
<dbReference type="SUPFAM" id="SSF54106">
    <property type="entry name" value="LysM domain"/>
    <property type="match status" value="2"/>
</dbReference>
<dbReference type="SMART" id="SM00257">
    <property type="entry name" value="LysM"/>
    <property type="match status" value="2"/>
</dbReference>
<keyword evidence="1" id="KW-0472">Membrane</keyword>
<dbReference type="CDD" id="cd00118">
    <property type="entry name" value="LysM"/>
    <property type="match status" value="2"/>
</dbReference>
<keyword evidence="1" id="KW-1133">Transmembrane helix</keyword>
<evidence type="ECO:0000313" key="4">
    <source>
        <dbReference type="Proteomes" id="UP000001296"/>
    </source>
</evidence>
<evidence type="ECO:0000313" key="3">
    <source>
        <dbReference type="EMBL" id="ADN01697.1"/>
    </source>
</evidence>
<dbReference type="CDD" id="cd12797">
    <property type="entry name" value="M23_peptidase"/>
    <property type="match status" value="1"/>
</dbReference>
<dbReference type="PANTHER" id="PTHR21666">
    <property type="entry name" value="PEPTIDASE-RELATED"/>
    <property type="match status" value="1"/>
</dbReference>
<reference evidence="3 4" key="2">
    <citation type="journal article" date="2010" name="J. Bacteriol.">
        <title>Genome sequence of the polysaccharide-degrading, thermophilic anaerobe Spirochaeta thermophila DSM 6192.</title>
        <authorList>
            <person name="Angelov A."/>
            <person name="Liebl S."/>
            <person name="Ballschmiter M."/>
            <person name="Bomeke M."/>
            <person name="Lehmann R."/>
            <person name="Liesegang H."/>
            <person name="Daniel R."/>
            <person name="Liebl W."/>
        </authorList>
    </citation>
    <scope>NUCLEOTIDE SEQUENCE [LARGE SCALE GENOMIC DNA]</scope>
    <source>
        <strain evidence="4">ATCC 49972 / DSM 6192 / RI 19.B1</strain>
    </source>
</reference>
<evidence type="ECO:0000259" key="2">
    <source>
        <dbReference type="PROSITE" id="PS51782"/>
    </source>
</evidence>
<dbReference type="KEGG" id="sta:STHERM_c07460"/>
<feature type="domain" description="LysM" evidence="2">
    <location>
        <begin position="188"/>
        <end position="231"/>
    </location>
</feature>
<dbReference type="GO" id="GO:0004222">
    <property type="term" value="F:metalloendopeptidase activity"/>
    <property type="evidence" value="ECO:0007669"/>
    <property type="project" value="TreeGrafter"/>
</dbReference>
<accession>E0RRJ6</accession>
<dbReference type="InterPro" id="IPR011055">
    <property type="entry name" value="Dup_hybrid_motif"/>
</dbReference>
<dbReference type="SUPFAM" id="SSF51261">
    <property type="entry name" value="Duplicated hybrid motif"/>
    <property type="match status" value="1"/>
</dbReference>
<dbReference type="MEROPS" id="M23.014"/>
<feature type="transmembrane region" description="Helical" evidence="1">
    <location>
        <begin position="68"/>
        <end position="86"/>
    </location>
</feature>
<dbReference type="HOGENOM" id="CLU_029425_7_2_12"/>